<evidence type="ECO:0000256" key="2">
    <source>
        <dbReference type="ARBA" id="ARBA00022801"/>
    </source>
</evidence>
<dbReference type="EMBL" id="MU865302">
    <property type="protein sequence ID" value="KAK4230033.1"/>
    <property type="molecule type" value="Genomic_DNA"/>
</dbReference>
<gene>
    <name evidence="4" type="ORF">QBC38DRAFT_542829</name>
</gene>
<reference evidence="4" key="2">
    <citation type="submission" date="2023-05" db="EMBL/GenBank/DDBJ databases">
        <authorList>
            <consortium name="Lawrence Berkeley National Laboratory"/>
            <person name="Steindorff A."/>
            <person name="Hensen N."/>
            <person name="Bonometti L."/>
            <person name="Westerberg I."/>
            <person name="Brannstrom I.O."/>
            <person name="Guillou S."/>
            <person name="Cros-Aarteil S."/>
            <person name="Calhoun S."/>
            <person name="Haridas S."/>
            <person name="Kuo A."/>
            <person name="Mondo S."/>
            <person name="Pangilinan J."/>
            <person name="Riley R."/>
            <person name="Labutti K."/>
            <person name="Andreopoulos B."/>
            <person name="Lipzen A."/>
            <person name="Chen C."/>
            <person name="Yanf M."/>
            <person name="Daum C."/>
            <person name="Ng V."/>
            <person name="Clum A."/>
            <person name="Ohm R."/>
            <person name="Martin F."/>
            <person name="Silar P."/>
            <person name="Natvig D."/>
            <person name="Lalanne C."/>
            <person name="Gautier V."/>
            <person name="Ament-Velasquez S.L."/>
            <person name="Kruys A."/>
            <person name="Hutchinson M.I."/>
            <person name="Powell A.J."/>
            <person name="Barry K."/>
            <person name="Miller A.N."/>
            <person name="Grigoriev I.V."/>
            <person name="Debuchy R."/>
            <person name="Gladieux P."/>
            <person name="Thoren M.H."/>
            <person name="Johannesson H."/>
        </authorList>
    </citation>
    <scope>NUCLEOTIDE SEQUENCE</scope>
    <source>
        <strain evidence="4">CBS 990.96</strain>
    </source>
</reference>
<feature type="compositionally biased region" description="Polar residues" evidence="3">
    <location>
        <begin position="203"/>
        <end position="215"/>
    </location>
</feature>
<dbReference type="GO" id="GO:0016787">
    <property type="term" value="F:hydrolase activity"/>
    <property type="evidence" value="ECO:0007669"/>
    <property type="project" value="UniProtKB-KW"/>
</dbReference>
<evidence type="ECO:0000313" key="4">
    <source>
        <dbReference type="EMBL" id="KAK4230033.1"/>
    </source>
</evidence>
<name>A0AAN7BW13_9PEZI</name>
<keyword evidence="5" id="KW-1185">Reference proteome</keyword>
<dbReference type="AlphaFoldDB" id="A0AAN7BW13"/>
<feature type="compositionally biased region" description="Low complexity" evidence="3">
    <location>
        <begin position="10"/>
        <end position="37"/>
    </location>
</feature>
<evidence type="ECO:0000256" key="1">
    <source>
        <dbReference type="ARBA" id="ARBA00022722"/>
    </source>
</evidence>
<accession>A0AAN7BW13</accession>
<keyword evidence="1" id="KW-0540">Nuclease</keyword>
<keyword evidence="2" id="KW-0378">Hydrolase</keyword>
<dbReference type="Proteomes" id="UP001301958">
    <property type="component" value="Unassembled WGS sequence"/>
</dbReference>
<organism evidence="4 5">
    <name type="scientific">Podospora fimiseda</name>
    <dbReference type="NCBI Taxonomy" id="252190"/>
    <lineage>
        <taxon>Eukaryota</taxon>
        <taxon>Fungi</taxon>
        <taxon>Dikarya</taxon>
        <taxon>Ascomycota</taxon>
        <taxon>Pezizomycotina</taxon>
        <taxon>Sordariomycetes</taxon>
        <taxon>Sordariomycetidae</taxon>
        <taxon>Sordariales</taxon>
        <taxon>Podosporaceae</taxon>
        <taxon>Podospora</taxon>
    </lineage>
</organism>
<dbReference type="GO" id="GO:0004540">
    <property type="term" value="F:RNA nuclease activity"/>
    <property type="evidence" value="ECO:0007669"/>
    <property type="project" value="InterPro"/>
</dbReference>
<feature type="region of interest" description="Disordered" evidence="3">
    <location>
        <begin position="203"/>
        <end position="243"/>
    </location>
</feature>
<feature type="compositionally biased region" description="Polar residues" evidence="3">
    <location>
        <begin position="38"/>
        <end position="112"/>
    </location>
</feature>
<dbReference type="InterPro" id="IPR016191">
    <property type="entry name" value="Ribonuclease/ribotoxin"/>
</dbReference>
<sequence>MNSYPCSRYNTPSSSGNNTPSSSGNNTPSWSGNNTPSWSGNNTPSWSGNNTPLSSGCRTPPASRNTLSSSGNNTPLSSGCRTPPASRNTLSLSGYGTPSASGSNTPSTPARLTQSSYYSVNNSQSNSQPQILYARDVRAQTANLPTNQYGGNFRNFEGNPVPGGNGPLRHYPVVPGQQTAWRSGPQSGPPGAHRAVYRDGNPTKFTVVSHSSKAGTSGRGHGLFVPATYRPSTKKDQKDQTPP</sequence>
<dbReference type="Gene3D" id="3.10.450.30">
    <property type="entry name" value="Microbial ribonucleases"/>
    <property type="match status" value="1"/>
</dbReference>
<feature type="region of interest" description="Disordered" evidence="3">
    <location>
        <begin position="1"/>
        <end position="112"/>
    </location>
</feature>
<reference evidence="4" key="1">
    <citation type="journal article" date="2023" name="Mol. Phylogenet. Evol.">
        <title>Genome-scale phylogeny and comparative genomics of the fungal order Sordariales.</title>
        <authorList>
            <person name="Hensen N."/>
            <person name="Bonometti L."/>
            <person name="Westerberg I."/>
            <person name="Brannstrom I.O."/>
            <person name="Guillou S."/>
            <person name="Cros-Aarteil S."/>
            <person name="Calhoun S."/>
            <person name="Haridas S."/>
            <person name="Kuo A."/>
            <person name="Mondo S."/>
            <person name="Pangilinan J."/>
            <person name="Riley R."/>
            <person name="LaButti K."/>
            <person name="Andreopoulos B."/>
            <person name="Lipzen A."/>
            <person name="Chen C."/>
            <person name="Yan M."/>
            <person name="Daum C."/>
            <person name="Ng V."/>
            <person name="Clum A."/>
            <person name="Steindorff A."/>
            <person name="Ohm R.A."/>
            <person name="Martin F."/>
            <person name="Silar P."/>
            <person name="Natvig D.O."/>
            <person name="Lalanne C."/>
            <person name="Gautier V."/>
            <person name="Ament-Velasquez S.L."/>
            <person name="Kruys A."/>
            <person name="Hutchinson M.I."/>
            <person name="Powell A.J."/>
            <person name="Barry K."/>
            <person name="Miller A.N."/>
            <person name="Grigoriev I.V."/>
            <person name="Debuchy R."/>
            <person name="Gladieux P."/>
            <person name="Hiltunen Thoren M."/>
            <person name="Johannesson H."/>
        </authorList>
    </citation>
    <scope>NUCLEOTIDE SEQUENCE</scope>
    <source>
        <strain evidence="4">CBS 990.96</strain>
    </source>
</reference>
<evidence type="ECO:0000313" key="5">
    <source>
        <dbReference type="Proteomes" id="UP001301958"/>
    </source>
</evidence>
<proteinExistence type="predicted"/>
<evidence type="ECO:0000256" key="3">
    <source>
        <dbReference type="SAM" id="MobiDB-lite"/>
    </source>
</evidence>
<dbReference type="SUPFAM" id="SSF53933">
    <property type="entry name" value="Microbial ribonucleases"/>
    <property type="match status" value="1"/>
</dbReference>
<protein>
    <submittedName>
        <fullName evidence="4">Uncharacterized protein</fullName>
    </submittedName>
</protein>
<comment type="caution">
    <text evidence="4">The sequence shown here is derived from an EMBL/GenBank/DDBJ whole genome shotgun (WGS) entry which is preliminary data.</text>
</comment>
<dbReference type="GO" id="GO:0003723">
    <property type="term" value="F:RNA binding"/>
    <property type="evidence" value="ECO:0007669"/>
    <property type="project" value="InterPro"/>
</dbReference>
<feature type="compositionally biased region" description="Basic and acidic residues" evidence="3">
    <location>
        <begin position="233"/>
        <end position="243"/>
    </location>
</feature>